<organism evidence="2 3">
    <name type="scientific">Rhizobium subbaraonis</name>
    <dbReference type="NCBI Taxonomy" id="908946"/>
    <lineage>
        <taxon>Bacteria</taxon>
        <taxon>Pseudomonadati</taxon>
        <taxon>Pseudomonadota</taxon>
        <taxon>Alphaproteobacteria</taxon>
        <taxon>Hyphomicrobiales</taxon>
        <taxon>Rhizobiaceae</taxon>
        <taxon>Rhizobium/Agrobacterium group</taxon>
        <taxon>Rhizobium</taxon>
    </lineage>
</organism>
<protein>
    <submittedName>
        <fullName evidence="2">Uncharacterized protein</fullName>
    </submittedName>
</protein>
<dbReference type="Proteomes" id="UP000219167">
    <property type="component" value="Unassembled WGS sequence"/>
</dbReference>
<feature type="transmembrane region" description="Helical" evidence="1">
    <location>
        <begin position="20"/>
        <end position="37"/>
    </location>
</feature>
<dbReference type="EMBL" id="OBQD01000036">
    <property type="protein sequence ID" value="SOC48032.1"/>
    <property type="molecule type" value="Genomic_DNA"/>
</dbReference>
<accession>A0A285V1S7</accession>
<keyword evidence="1" id="KW-0472">Membrane</keyword>
<reference evidence="2 3" key="1">
    <citation type="submission" date="2017-08" db="EMBL/GenBank/DDBJ databases">
        <authorList>
            <person name="de Groot N.N."/>
        </authorList>
    </citation>
    <scope>NUCLEOTIDE SEQUENCE [LARGE SCALE GENOMIC DNA]</scope>
    <source>
        <strain evidence="2 3">JC85</strain>
    </source>
</reference>
<gene>
    <name evidence="2" type="ORF">SAMN05892877_1368</name>
</gene>
<evidence type="ECO:0000256" key="1">
    <source>
        <dbReference type="SAM" id="Phobius"/>
    </source>
</evidence>
<sequence>MLSLLRLPDIRPKHDENSRNHALSVVAMLISPMLFIVRLKALRAIKTCSA</sequence>
<proteinExistence type="predicted"/>
<evidence type="ECO:0000313" key="3">
    <source>
        <dbReference type="Proteomes" id="UP000219167"/>
    </source>
</evidence>
<keyword evidence="1" id="KW-1133">Transmembrane helix</keyword>
<evidence type="ECO:0000313" key="2">
    <source>
        <dbReference type="EMBL" id="SOC48032.1"/>
    </source>
</evidence>
<keyword evidence="3" id="KW-1185">Reference proteome</keyword>
<dbReference type="AlphaFoldDB" id="A0A285V1S7"/>
<keyword evidence="1" id="KW-0812">Transmembrane</keyword>
<name>A0A285V1S7_9HYPH</name>